<dbReference type="CDD" id="cd00077">
    <property type="entry name" value="HDc"/>
    <property type="match status" value="1"/>
</dbReference>
<comment type="caution">
    <text evidence="10">The sequence shown here is derived from an EMBL/GenBank/DDBJ whole genome shotgun (WGS) entry which is preliminary data.</text>
</comment>
<feature type="transmembrane region" description="Helical" evidence="8">
    <location>
        <begin position="380"/>
        <end position="400"/>
    </location>
</feature>
<evidence type="ECO:0000256" key="1">
    <source>
        <dbReference type="ARBA" id="ARBA00004236"/>
    </source>
</evidence>
<keyword evidence="5 8" id="KW-1133">Transmembrane helix</keyword>
<dbReference type="PROSITE" id="PS51831">
    <property type="entry name" value="HD"/>
    <property type="match status" value="1"/>
</dbReference>
<sequence length="401" mass="46582">MAETAEKESKSISKADQFVLELFKEKLPNSYLYHNYDHTVRVVKSTKEIADNSEINVKQKEALVLAAWMHDTGYTVTREGHEDASIEIAKDYMKKEGTDPEIQQMVIDLIASTKMGVEPQNEMERILKDADNSHFAKDYYKQTSEFLRQELMLTGSADFSPAQWREENIDMFTNKHRFYTDYAARNWKSQKDENLISLLKKEKKKKKKYKKEEIKAKLKAKYKDESPDRGVQTLYRTTLRNHIKLSDIADTKANILLSVNAIIISLALSNMIPKLDAPSNRHLLLPTLILVLFSVASIIMSILSTRPNVTSGEFTREQVKKKQVNILFFGNFHKMKYDQYQWAINEIIYDKDYIYEALTKDLYLLGVVLNKKYMLLRRTYTVFMVGIIVSVISFIIAFSIM</sequence>
<keyword evidence="3 8" id="KW-0812">Transmembrane</keyword>
<feature type="domain" description="HD" evidence="9">
    <location>
        <begin position="35"/>
        <end position="136"/>
    </location>
</feature>
<keyword evidence="4" id="KW-0547">Nucleotide-binding</keyword>
<dbReference type="InterPro" id="IPR003607">
    <property type="entry name" value="HD/PDEase_dom"/>
</dbReference>
<keyword evidence="11" id="KW-1185">Reference proteome</keyword>
<dbReference type="GO" id="GO:0000166">
    <property type="term" value="F:nucleotide binding"/>
    <property type="evidence" value="ECO:0007669"/>
    <property type="project" value="UniProtKB-KW"/>
</dbReference>
<organism evidence="10 11">
    <name type="scientific">Leeuwenhoekiella nanhaiensis</name>
    <dbReference type="NCBI Taxonomy" id="1655491"/>
    <lineage>
        <taxon>Bacteria</taxon>
        <taxon>Pseudomonadati</taxon>
        <taxon>Bacteroidota</taxon>
        <taxon>Flavobacteriia</taxon>
        <taxon>Flavobacteriales</taxon>
        <taxon>Flavobacteriaceae</taxon>
        <taxon>Leeuwenhoekiella</taxon>
    </lineage>
</organism>
<evidence type="ECO:0000313" key="10">
    <source>
        <dbReference type="EMBL" id="PHQ30591.1"/>
    </source>
</evidence>
<dbReference type="InterPro" id="IPR043760">
    <property type="entry name" value="PycTM_dom"/>
</dbReference>
<dbReference type="GO" id="GO:0005886">
    <property type="term" value="C:plasma membrane"/>
    <property type="evidence" value="ECO:0007669"/>
    <property type="project" value="UniProtKB-SubCell"/>
</dbReference>
<evidence type="ECO:0000259" key="9">
    <source>
        <dbReference type="PROSITE" id="PS51831"/>
    </source>
</evidence>
<dbReference type="GO" id="GO:0016787">
    <property type="term" value="F:hydrolase activity"/>
    <property type="evidence" value="ECO:0007669"/>
    <property type="project" value="UniProtKB-KW"/>
</dbReference>
<dbReference type="SMART" id="SM00471">
    <property type="entry name" value="HDc"/>
    <property type="match status" value="1"/>
</dbReference>
<accession>A0A2G1VV41</accession>
<dbReference type="EMBL" id="NQXA01000002">
    <property type="protein sequence ID" value="PHQ30591.1"/>
    <property type="molecule type" value="Genomic_DNA"/>
</dbReference>
<dbReference type="Pfam" id="PF18967">
    <property type="entry name" value="PycTM"/>
    <property type="match status" value="1"/>
</dbReference>
<feature type="transmembrane region" description="Helical" evidence="8">
    <location>
        <begin position="284"/>
        <end position="303"/>
    </location>
</feature>
<evidence type="ECO:0000313" key="11">
    <source>
        <dbReference type="Proteomes" id="UP000229433"/>
    </source>
</evidence>
<evidence type="ECO:0000256" key="2">
    <source>
        <dbReference type="ARBA" id="ARBA00022475"/>
    </source>
</evidence>
<dbReference type="Proteomes" id="UP000229433">
    <property type="component" value="Unassembled WGS sequence"/>
</dbReference>
<dbReference type="SUPFAM" id="SSF109604">
    <property type="entry name" value="HD-domain/PDEase-like"/>
    <property type="match status" value="1"/>
</dbReference>
<dbReference type="Pfam" id="PF01966">
    <property type="entry name" value="HD"/>
    <property type="match status" value="1"/>
</dbReference>
<proteinExistence type="predicted"/>
<keyword evidence="6" id="KW-0051">Antiviral defense</keyword>
<keyword evidence="10" id="KW-0378">Hydrolase</keyword>
<gene>
    <name evidence="10" type="ORF">CJ305_06440</name>
</gene>
<dbReference type="OrthoDB" id="5728337at2"/>
<dbReference type="RefSeq" id="WP_099645421.1">
    <property type="nucleotide sequence ID" value="NZ_KZ319288.1"/>
</dbReference>
<dbReference type="InterPro" id="IPR006674">
    <property type="entry name" value="HD_domain"/>
</dbReference>
<evidence type="ECO:0000256" key="3">
    <source>
        <dbReference type="ARBA" id="ARBA00022692"/>
    </source>
</evidence>
<dbReference type="AlphaFoldDB" id="A0A2G1VV41"/>
<evidence type="ECO:0000256" key="8">
    <source>
        <dbReference type="SAM" id="Phobius"/>
    </source>
</evidence>
<comment type="subcellular location">
    <subcellularLocation>
        <location evidence="1">Cell membrane</location>
    </subcellularLocation>
</comment>
<name>A0A2G1VV41_9FLAO</name>
<dbReference type="GO" id="GO:0051607">
    <property type="term" value="P:defense response to virus"/>
    <property type="evidence" value="ECO:0007669"/>
    <property type="project" value="UniProtKB-KW"/>
</dbReference>
<feature type="transmembrane region" description="Helical" evidence="8">
    <location>
        <begin position="253"/>
        <end position="272"/>
    </location>
</feature>
<keyword evidence="7 8" id="KW-0472">Membrane</keyword>
<evidence type="ECO:0000256" key="7">
    <source>
        <dbReference type="ARBA" id="ARBA00023136"/>
    </source>
</evidence>
<reference evidence="10 11" key="1">
    <citation type="submission" date="2017-08" db="EMBL/GenBank/DDBJ databases">
        <title>The whole genome shortgun sequences of strain Leeuwenhoekiella nanhaiensis G18 from the South China Sea.</title>
        <authorList>
            <person name="Liu Q."/>
        </authorList>
    </citation>
    <scope>NUCLEOTIDE SEQUENCE [LARGE SCALE GENOMIC DNA]</scope>
    <source>
        <strain evidence="10 11">G18</strain>
    </source>
</reference>
<dbReference type="Gene3D" id="1.10.3210.10">
    <property type="entry name" value="Hypothetical protein af1432"/>
    <property type="match status" value="1"/>
</dbReference>
<keyword evidence="2" id="KW-1003">Cell membrane</keyword>
<evidence type="ECO:0000256" key="6">
    <source>
        <dbReference type="ARBA" id="ARBA00023118"/>
    </source>
</evidence>
<evidence type="ECO:0000256" key="5">
    <source>
        <dbReference type="ARBA" id="ARBA00022989"/>
    </source>
</evidence>
<evidence type="ECO:0000256" key="4">
    <source>
        <dbReference type="ARBA" id="ARBA00022741"/>
    </source>
</evidence>
<protein>
    <submittedName>
        <fullName evidence="10">Phosphohydrolase</fullName>
    </submittedName>
</protein>